<keyword evidence="4 7" id="KW-1133">Transmembrane helix</keyword>
<reference evidence="10 11" key="1">
    <citation type="journal article" date="2016" name="Nat. Commun.">
        <title>Thousands of microbial genomes shed light on interconnected biogeochemical processes in an aquifer system.</title>
        <authorList>
            <person name="Anantharaman K."/>
            <person name="Brown C.T."/>
            <person name="Hug L.A."/>
            <person name="Sharon I."/>
            <person name="Castelle C.J."/>
            <person name="Probst A.J."/>
            <person name="Thomas B.C."/>
            <person name="Singh A."/>
            <person name="Wilkins M.J."/>
            <person name="Karaoz U."/>
            <person name="Brodie E.L."/>
            <person name="Williams K.H."/>
            <person name="Hubbard S.S."/>
            <person name="Banfield J.F."/>
        </authorList>
    </citation>
    <scope>NUCLEOTIDE SEQUENCE [LARGE SCALE GENOMIC DNA]</scope>
    <source>
        <strain evidence="11">RIFCSPLOWO2_12_FULL_64_10</strain>
    </source>
</reference>
<dbReference type="GO" id="GO:0005886">
    <property type="term" value="C:plasma membrane"/>
    <property type="evidence" value="ECO:0007669"/>
    <property type="project" value="UniProtKB-SubCell"/>
</dbReference>
<evidence type="ECO:0000256" key="7">
    <source>
        <dbReference type="SAM" id="Phobius"/>
    </source>
</evidence>
<keyword evidence="3 7" id="KW-0812">Transmembrane</keyword>
<organism evidence="10 11">
    <name type="scientific">Handelsmanbacteria sp. (strain RIFCSPLOWO2_12_FULL_64_10)</name>
    <dbReference type="NCBI Taxonomy" id="1817868"/>
    <lineage>
        <taxon>Bacteria</taxon>
        <taxon>Candidatus Handelsmaniibacteriota</taxon>
    </lineage>
</organism>
<dbReference type="InterPro" id="IPR007484">
    <property type="entry name" value="Peptidase_M28"/>
</dbReference>
<feature type="domain" description="Peptidase M28" evidence="9">
    <location>
        <begin position="181"/>
        <end position="265"/>
    </location>
</feature>
<feature type="transmembrane region" description="Helical" evidence="7">
    <location>
        <begin position="1171"/>
        <end position="1191"/>
    </location>
</feature>
<dbReference type="PANTHER" id="PTHR30572">
    <property type="entry name" value="MEMBRANE COMPONENT OF TRANSPORTER-RELATED"/>
    <property type="match status" value="1"/>
</dbReference>
<feature type="transmembrane region" description="Helical" evidence="7">
    <location>
        <begin position="780"/>
        <end position="801"/>
    </location>
</feature>
<dbReference type="PANTHER" id="PTHR30572:SF4">
    <property type="entry name" value="ABC TRANSPORTER PERMEASE YTRF"/>
    <property type="match status" value="1"/>
</dbReference>
<feature type="transmembrane region" description="Helical" evidence="7">
    <location>
        <begin position="751"/>
        <end position="774"/>
    </location>
</feature>
<name>A0A1F6D027_HANXR</name>
<keyword evidence="2" id="KW-1003">Cell membrane</keyword>
<comment type="similarity">
    <text evidence="6">Belongs to the ABC-4 integral membrane protein family.</text>
</comment>
<feature type="transmembrane region" description="Helical" evidence="7">
    <location>
        <begin position="847"/>
        <end position="866"/>
    </location>
</feature>
<evidence type="ECO:0000256" key="5">
    <source>
        <dbReference type="ARBA" id="ARBA00023136"/>
    </source>
</evidence>
<accession>A0A1F6D027</accession>
<dbReference type="EMBL" id="MFKF01000098">
    <property type="protein sequence ID" value="OGG54707.1"/>
    <property type="molecule type" value="Genomic_DNA"/>
</dbReference>
<evidence type="ECO:0000256" key="2">
    <source>
        <dbReference type="ARBA" id="ARBA00022475"/>
    </source>
</evidence>
<dbReference type="Pfam" id="PF02687">
    <property type="entry name" value="FtsX"/>
    <property type="match status" value="1"/>
</dbReference>
<dbReference type="Gene3D" id="3.40.630.10">
    <property type="entry name" value="Zn peptidases"/>
    <property type="match status" value="1"/>
</dbReference>
<evidence type="ECO:0000259" key="8">
    <source>
        <dbReference type="Pfam" id="PF02687"/>
    </source>
</evidence>
<proteinExistence type="inferred from homology"/>
<protein>
    <submittedName>
        <fullName evidence="10">Uncharacterized protein</fullName>
    </submittedName>
</protein>
<evidence type="ECO:0000256" key="1">
    <source>
        <dbReference type="ARBA" id="ARBA00004651"/>
    </source>
</evidence>
<keyword evidence="5 7" id="KW-0472">Membrane</keyword>
<dbReference type="InterPro" id="IPR003838">
    <property type="entry name" value="ABC3_permease_C"/>
</dbReference>
<comment type="subcellular location">
    <subcellularLocation>
        <location evidence="1">Cell membrane</location>
        <topology evidence="1">Multi-pass membrane protein</topology>
    </subcellularLocation>
</comment>
<evidence type="ECO:0000313" key="11">
    <source>
        <dbReference type="Proteomes" id="UP000178606"/>
    </source>
</evidence>
<feature type="domain" description="ABC3 transporter permease C-terminal" evidence="8">
    <location>
        <begin position="1172"/>
        <end position="1283"/>
    </location>
</feature>
<evidence type="ECO:0000256" key="4">
    <source>
        <dbReference type="ARBA" id="ARBA00022989"/>
    </source>
</evidence>
<feature type="transmembrane region" description="Helical" evidence="7">
    <location>
        <begin position="1253"/>
        <end position="1275"/>
    </location>
</feature>
<dbReference type="Proteomes" id="UP000178606">
    <property type="component" value="Unassembled WGS sequence"/>
</dbReference>
<comment type="caution">
    <text evidence="10">The sequence shown here is derived from an EMBL/GenBank/DDBJ whole genome shotgun (WGS) entry which is preliminary data.</text>
</comment>
<gene>
    <name evidence="10" type="ORF">A3F84_27645</name>
</gene>
<evidence type="ECO:0000313" key="10">
    <source>
        <dbReference type="EMBL" id="OGG54707.1"/>
    </source>
</evidence>
<sequence length="1304" mass="144895">MGYPGHEAAYRYIQGEFERIGLERVTVEAYDVTSPIDKGGSLQVVGDSLKVPIHAIWPNLVRTSTLPREGLRLRLIDGGRGAFEDFNGKAVDGSAVLMGFNSWNHWMNASMLGAKAVIFIAPDSTTHTEAEQKFFQVPLNVPRFWVAQAEGEALRRRLASGERMEVELRSRMVWEKHPAQNVIGWIPGRDPQLKNQIILFDAYYDAMSVVPALAPGAEQASGIVGLLEMAEYLKAHPPARTVLFLASSAHHLGFRGVCDFLARHARKEEHFVKLVTAPIDIRLWISLDLSSQTDEMGVWNGSSYYYFQRFFAPFGKKFSELGEEFAPSFGLDKTGSLVDGITPPSGMSWNMFIPGGVLKTDSEVALTAGMPTLAFVTINDARFNVDTPFDTVDRVNLSNLTKQIQLLTAVWSKGLNDPELLPDYRVDLKDNMRALKGRILTFPRRSIVPDRPRVGAVAVLRMTAEKSVKGVRTIFYDMANEKGEFYIPGVAVRWVGVDAYYLDPEAGEIAYAPDRGQSAKIYKPEFGMDFWITRATRILFPCIATDFYETVDPRYLSKLPQLSVYGEGNVSPQEYGYTLGYGPNEPVGVIFTRPGEKVKLTMSAGSIGIRMVLLNAVGAESEEQARGKGFATLTHGSFARTSFQAAKDMWTLDEARMRDLKAYAIENQRLNALHAQARAHVDLAEKALANLRWDAFIKHTRAALGVESRAYPDVKATQNDVIQGIIFFMALVIPCAFFAERLLITAGDIRWQVAGFSAIFVVIWVFLSFVHPAFDLSNPFVILLAFVIMALAVFVITLIFTRFNAQMRKLRTEAAVIHDVDVGRVSASLAAFHLGIANMKRRKLRTALTFSTLVLLTFTVLSFTSIKSSLRFHQIARDNPGLYPGFLLRSKFWGALEESSLDYTQASFSDEAVIAPRSWYSSRDKKAIKLKHGEKSANALGIVGLSAQEEEVTQMQSCLYAGRWFQEGERKVCVVPGEMAKLLGLTREDVGRAQVRLFGDLFTVVGLIDSDRVKSLKDLDGEPLTPADFEATDQNIVIQMSQQERRERAGLEEPDVEIMEFVHLDPANVLIVPYQTLREVRSPLQAVAVRFRDPTAVRARVEDFISRLSVVLFAGIPRQTHDEQVERLAGWDLGGAFERAVGNEARRNLVRVDVSIYSSLGQTSLKGMSNLFIPIAIAALIVLNTMMGSVYERFREIGIYSSVGLAPVHIAFLFMAESCVYAVLGTVSGYLLGQGVAKVLLWLGLMEGITLNYSALSAVASSGLVMAVVILSTVYPARKASQMAVPDVTRRWKLPDPHGDRWHF</sequence>
<dbReference type="SUPFAM" id="SSF53187">
    <property type="entry name" value="Zn-dependent exopeptidases"/>
    <property type="match status" value="1"/>
</dbReference>
<dbReference type="Gene3D" id="3.50.30.30">
    <property type="match status" value="1"/>
</dbReference>
<dbReference type="InterPro" id="IPR050250">
    <property type="entry name" value="Macrolide_Exporter_MacB"/>
</dbReference>
<feature type="transmembrane region" description="Helical" evidence="7">
    <location>
        <begin position="721"/>
        <end position="739"/>
    </location>
</feature>
<dbReference type="Pfam" id="PF04389">
    <property type="entry name" value="Peptidase_M28"/>
    <property type="match status" value="1"/>
</dbReference>
<evidence type="ECO:0000259" key="9">
    <source>
        <dbReference type="Pfam" id="PF04389"/>
    </source>
</evidence>
<dbReference type="GO" id="GO:0022857">
    <property type="term" value="F:transmembrane transporter activity"/>
    <property type="evidence" value="ECO:0007669"/>
    <property type="project" value="TreeGrafter"/>
</dbReference>
<evidence type="ECO:0000256" key="6">
    <source>
        <dbReference type="ARBA" id="ARBA00038076"/>
    </source>
</evidence>
<feature type="transmembrane region" description="Helical" evidence="7">
    <location>
        <begin position="1203"/>
        <end position="1233"/>
    </location>
</feature>
<evidence type="ECO:0000256" key="3">
    <source>
        <dbReference type="ARBA" id="ARBA00022692"/>
    </source>
</evidence>